<evidence type="ECO:0000259" key="3">
    <source>
        <dbReference type="Pfam" id="PF05368"/>
    </source>
</evidence>
<organism evidence="4 5">
    <name type="scientific">Nocardiopsis coralli</name>
    <dbReference type="NCBI Taxonomy" id="2772213"/>
    <lineage>
        <taxon>Bacteria</taxon>
        <taxon>Bacillati</taxon>
        <taxon>Actinomycetota</taxon>
        <taxon>Actinomycetes</taxon>
        <taxon>Streptosporangiales</taxon>
        <taxon>Nocardiopsidaceae</taxon>
        <taxon>Nocardiopsis</taxon>
    </lineage>
</organism>
<dbReference type="Proteomes" id="UP000806528">
    <property type="component" value="Unassembled WGS sequence"/>
</dbReference>
<dbReference type="PANTHER" id="PTHR42748:SF7">
    <property type="entry name" value="NMRA LIKE REDOX SENSOR 1-RELATED"/>
    <property type="match status" value="1"/>
</dbReference>
<evidence type="ECO:0000313" key="4">
    <source>
        <dbReference type="EMBL" id="MBE2999577.1"/>
    </source>
</evidence>
<protein>
    <submittedName>
        <fullName evidence="4">NmrA/HSCARG family protein</fullName>
    </submittedName>
</protein>
<proteinExistence type="inferred from homology"/>
<gene>
    <name evidence="4" type="ORF">IDM40_12790</name>
</gene>
<keyword evidence="5" id="KW-1185">Reference proteome</keyword>
<dbReference type="RefSeq" id="WP_193122192.1">
    <property type="nucleotide sequence ID" value="NZ_JADBGI010000009.1"/>
</dbReference>
<dbReference type="InterPro" id="IPR051164">
    <property type="entry name" value="NmrA-like_oxidored"/>
</dbReference>
<accession>A0ABR9P6V9</accession>
<keyword evidence="2" id="KW-0521">NADP</keyword>
<reference evidence="4 5" key="1">
    <citation type="submission" date="2020-09" db="EMBL/GenBank/DDBJ databases">
        <title>Diversity and distribution of actinomycetes associated with coral in the coast of Hainan.</title>
        <authorList>
            <person name="Li F."/>
        </authorList>
    </citation>
    <scope>NUCLEOTIDE SEQUENCE [LARGE SCALE GENOMIC DNA]</scope>
    <source>
        <strain evidence="4 5">HNM0947</strain>
    </source>
</reference>
<dbReference type="PANTHER" id="PTHR42748">
    <property type="entry name" value="NITROGEN METABOLITE REPRESSION PROTEIN NMRA FAMILY MEMBER"/>
    <property type="match status" value="1"/>
</dbReference>
<sequence>MAGSRTILVTGATGTQGGVTARELLRRGHTVHALVRDPDKAQAQALQERGAVLVRGDLEETGSLRRAMEGVDGVFSVQATGDTPREIAAEVRQGKNVADTAVQAGVAHLVYSSVEGAERGTGIDHFESKYEVEQHIRALGLSATVLRPVFFLDNLLGFADAEGERLMQLPIRAQRPIQMVAGQDIAFFAANAFEDPHEYAGRTIALAGDEITFAAIAQLFERITGTPTRFEPVLPIEDPMLRWFDQHGYRADIAAVRREHPGLLTAEQFLTRRLSPTGH</sequence>
<comment type="similarity">
    <text evidence="1">Belongs to the NmrA-type oxidoreductase family.</text>
</comment>
<dbReference type="Gene3D" id="3.40.50.720">
    <property type="entry name" value="NAD(P)-binding Rossmann-like Domain"/>
    <property type="match status" value="1"/>
</dbReference>
<evidence type="ECO:0000256" key="1">
    <source>
        <dbReference type="ARBA" id="ARBA00006328"/>
    </source>
</evidence>
<dbReference type="Gene3D" id="3.90.25.10">
    <property type="entry name" value="UDP-galactose 4-epimerase, domain 1"/>
    <property type="match status" value="1"/>
</dbReference>
<feature type="domain" description="NmrA-like" evidence="3">
    <location>
        <begin position="5"/>
        <end position="233"/>
    </location>
</feature>
<evidence type="ECO:0000256" key="2">
    <source>
        <dbReference type="ARBA" id="ARBA00022857"/>
    </source>
</evidence>
<dbReference type="EMBL" id="JADBGI010000009">
    <property type="protein sequence ID" value="MBE2999577.1"/>
    <property type="molecule type" value="Genomic_DNA"/>
</dbReference>
<dbReference type="CDD" id="cd05251">
    <property type="entry name" value="NmrA_like_SDR_a"/>
    <property type="match status" value="1"/>
</dbReference>
<dbReference type="InterPro" id="IPR036291">
    <property type="entry name" value="NAD(P)-bd_dom_sf"/>
</dbReference>
<dbReference type="Pfam" id="PF05368">
    <property type="entry name" value="NmrA"/>
    <property type="match status" value="1"/>
</dbReference>
<dbReference type="InterPro" id="IPR008030">
    <property type="entry name" value="NmrA-like"/>
</dbReference>
<dbReference type="SUPFAM" id="SSF51735">
    <property type="entry name" value="NAD(P)-binding Rossmann-fold domains"/>
    <property type="match status" value="1"/>
</dbReference>
<name>A0ABR9P6V9_9ACTN</name>
<comment type="caution">
    <text evidence="4">The sequence shown here is derived from an EMBL/GenBank/DDBJ whole genome shotgun (WGS) entry which is preliminary data.</text>
</comment>
<evidence type="ECO:0000313" key="5">
    <source>
        <dbReference type="Proteomes" id="UP000806528"/>
    </source>
</evidence>